<proteinExistence type="predicted"/>
<protein>
    <recommendedName>
        <fullName evidence="1">F-box domain-containing protein</fullName>
    </recommendedName>
</protein>
<reference evidence="2 3" key="1">
    <citation type="submission" date="2024-10" db="EMBL/GenBank/DDBJ databases">
        <title>Updated reference genomes for cyclostephanoid diatoms.</title>
        <authorList>
            <person name="Roberts W.R."/>
            <person name="Alverson A.J."/>
        </authorList>
    </citation>
    <scope>NUCLEOTIDE SEQUENCE [LARGE SCALE GENOMIC DNA]</scope>
    <source>
        <strain evidence="2 3">AJA228-03</strain>
    </source>
</reference>
<dbReference type="InterPro" id="IPR001810">
    <property type="entry name" value="F-box_dom"/>
</dbReference>
<organism evidence="2 3">
    <name type="scientific">Cyclostephanos tholiformis</name>
    <dbReference type="NCBI Taxonomy" id="382380"/>
    <lineage>
        <taxon>Eukaryota</taxon>
        <taxon>Sar</taxon>
        <taxon>Stramenopiles</taxon>
        <taxon>Ochrophyta</taxon>
        <taxon>Bacillariophyta</taxon>
        <taxon>Coscinodiscophyceae</taxon>
        <taxon>Thalassiosirophycidae</taxon>
        <taxon>Stephanodiscales</taxon>
        <taxon>Stephanodiscaceae</taxon>
        <taxon>Cyclostephanos</taxon>
    </lineage>
</organism>
<dbReference type="EMBL" id="JALLPB020000119">
    <property type="protein sequence ID" value="KAL3817086.1"/>
    <property type="molecule type" value="Genomic_DNA"/>
</dbReference>
<dbReference type="Pfam" id="PF12937">
    <property type="entry name" value="F-box-like"/>
    <property type="match status" value="1"/>
</dbReference>
<evidence type="ECO:0000313" key="3">
    <source>
        <dbReference type="Proteomes" id="UP001530377"/>
    </source>
</evidence>
<keyword evidence="3" id="KW-1185">Reference proteome</keyword>
<feature type="domain" description="F-box" evidence="1">
    <location>
        <begin position="399"/>
        <end position="440"/>
    </location>
</feature>
<dbReference type="InterPro" id="IPR036047">
    <property type="entry name" value="F-box-like_dom_sf"/>
</dbReference>
<evidence type="ECO:0000259" key="1">
    <source>
        <dbReference type="Pfam" id="PF12937"/>
    </source>
</evidence>
<gene>
    <name evidence="2" type="ORF">ACHAXA_009917</name>
</gene>
<dbReference type="PANTHER" id="PTHR47744:SF1">
    <property type="entry name" value="OS05G0526300 PROTEIN"/>
    <property type="match status" value="1"/>
</dbReference>
<comment type="caution">
    <text evidence="2">The sequence shown here is derived from an EMBL/GenBank/DDBJ whole genome shotgun (WGS) entry which is preliminary data.</text>
</comment>
<accession>A0ABD3RY20</accession>
<dbReference type="Gene3D" id="1.20.1280.50">
    <property type="match status" value="1"/>
</dbReference>
<evidence type="ECO:0000313" key="2">
    <source>
        <dbReference type="EMBL" id="KAL3817086.1"/>
    </source>
</evidence>
<dbReference type="Proteomes" id="UP001530377">
    <property type="component" value="Unassembled WGS sequence"/>
</dbReference>
<dbReference type="AlphaFoldDB" id="A0ABD3RY20"/>
<dbReference type="SUPFAM" id="SSF81383">
    <property type="entry name" value="F-box domain"/>
    <property type="match status" value="2"/>
</dbReference>
<sequence>MHDDAEEFVVDIDDDDHDVDRLPEFYLSNNDRAKRARRSRTMTTLRRGHCSMMGTSMRAAMNVRVPPPMAVPYDGTIVDSGIIITTTTLSIDASDLRRHIYQRLASLDAAVFEFTIYRDKCDGVDGDNRIGGFVIGEELQSTIETMTSSLLRRIEAHPTSPSMRLSALIALDSVRDVRLRERAFDCILGELLDANTRPSLEFHAEILSESRTYEDPPMLLRALNGLMRKALGAHSSHDGTPTILRVGLSKVLVRRQNVLAIFNRDSIGNSPPFKGDIDDYNRLCDRMSVRFGSVSNWILPTMEADERERSISALQAVGILSFFCCDDVNHDDTLHSPLKMEEYRIHSSLRSTLVRMVPSDAFDRVLSHPKSYDRIIRTSYPSHTSAKAVVVSPLSSATDDVLIAIFSFLGFRSLARASTCCVSWKRAGDAPILWSALYFRKYYKAMFEEELLESEGVSIDGDIMRKFIPKNSAAERQQVAASKRDHDWKRIFSTKYATDKRCKAKSCIIVGCQHVSRRSTQTHMKRHMSAARAQRKKCNDYVALKERLQNRCGLVTDLQNSTLKASADFQPEIPFRGPEGVLRHLVFPYLDYRDLTKPICKLWTRLAGYDTLWKALYVHHFGGTSVQLSNIGPHDWKLNFRSTLLANCSVRGLTNKFGWPLRVCPAIGCNKVLYSEFERDFHQLKHKEKFILDEVKRLKKFQQDQPTKAKFN</sequence>
<dbReference type="PANTHER" id="PTHR47744">
    <property type="entry name" value="OS05G0526300 PROTEIN"/>
    <property type="match status" value="1"/>
</dbReference>
<name>A0ABD3RY20_9STRA</name>